<evidence type="ECO:0000313" key="3">
    <source>
        <dbReference type="Proteomes" id="UP001222087"/>
    </source>
</evidence>
<keyword evidence="1" id="KW-1133">Transmembrane helix</keyword>
<accession>A0ABY8AXI9</accession>
<protein>
    <recommendedName>
        <fullName evidence="4">Ninein</fullName>
    </recommendedName>
</protein>
<keyword evidence="1" id="KW-0812">Transmembrane</keyword>
<organism evidence="2 3">
    <name type="scientific">Legionella cardiaca</name>
    <dbReference type="NCBI Taxonomy" id="1071983"/>
    <lineage>
        <taxon>Bacteria</taxon>
        <taxon>Pseudomonadati</taxon>
        <taxon>Pseudomonadota</taxon>
        <taxon>Gammaproteobacteria</taxon>
        <taxon>Legionellales</taxon>
        <taxon>Legionellaceae</taxon>
        <taxon>Legionella</taxon>
    </lineage>
</organism>
<name>A0ABY8AXI9_9GAMM</name>
<dbReference type="EMBL" id="CP119078">
    <property type="protein sequence ID" value="WED44446.1"/>
    <property type="molecule type" value="Genomic_DNA"/>
</dbReference>
<dbReference type="Proteomes" id="UP001222087">
    <property type="component" value="Chromosome"/>
</dbReference>
<keyword evidence="1" id="KW-0472">Membrane</keyword>
<evidence type="ECO:0000256" key="1">
    <source>
        <dbReference type="SAM" id="Phobius"/>
    </source>
</evidence>
<reference evidence="2 3" key="1">
    <citation type="submission" date="2023-02" db="EMBL/GenBank/DDBJ databases">
        <title>Genome Sequence of L. cardiaca H63T.</title>
        <authorList>
            <person name="Lopez A.E."/>
            <person name="Cianciotto N.P."/>
        </authorList>
    </citation>
    <scope>NUCLEOTIDE SEQUENCE [LARGE SCALE GENOMIC DNA]</scope>
    <source>
        <strain evidence="2 3">H63</strain>
    </source>
</reference>
<sequence length="366" mass="41957">MTPEELKQLIASHNKLKTTHNNLLGNFSKLNPLNFVCPPFPLKQKEFELNSPNIAIAADKAACAEVDGIKDSILELTRKNKHAEAMPLLEKLLEKLNYEVVALNQTSHAEYFSKTPKQITSIAEFHLFLSHLYRVEFSRRLNFSLHYALTGALFTCLEQFLPLDDKPSLMEPQKDYLRRRFAELRMVEADFAKALEEYKEIQVAVKEHLRDAQAILNEGEAKINFEAAVATLADKLNELHTKAKKDKNYKKASDAATILYDELQAARKGYFEDKNIGPIEFRKKCEDAVRLAHGELDNHRGCKNLLRDIGFYVISIATFGIALVVNRLVNQRYRFLAPVPTDSYQKLENFSEDFKQVEVFSHPNLR</sequence>
<gene>
    <name evidence="2" type="ORF">PXX05_06590</name>
</gene>
<evidence type="ECO:0000313" key="2">
    <source>
        <dbReference type="EMBL" id="WED44446.1"/>
    </source>
</evidence>
<feature type="transmembrane region" description="Helical" evidence="1">
    <location>
        <begin position="309"/>
        <end position="329"/>
    </location>
</feature>
<evidence type="ECO:0008006" key="4">
    <source>
        <dbReference type="Google" id="ProtNLM"/>
    </source>
</evidence>
<dbReference type="RefSeq" id="WP_275090264.1">
    <property type="nucleotide sequence ID" value="NZ_CP119078.1"/>
</dbReference>
<proteinExistence type="predicted"/>
<keyword evidence="3" id="KW-1185">Reference proteome</keyword>